<keyword evidence="3 9" id="KW-0479">Metal-binding</keyword>
<dbReference type="SUPFAM" id="SSF49998">
    <property type="entry name" value="Amine oxidase catalytic domain"/>
    <property type="match status" value="1"/>
</dbReference>
<dbReference type="EC" id="1.4.3.-" evidence="9"/>
<keyword evidence="5 9" id="KW-0560">Oxidoreductase</keyword>
<organism evidence="14 15">
    <name type="scientific">Emericellopsis atlantica</name>
    <dbReference type="NCBI Taxonomy" id="2614577"/>
    <lineage>
        <taxon>Eukaryota</taxon>
        <taxon>Fungi</taxon>
        <taxon>Dikarya</taxon>
        <taxon>Ascomycota</taxon>
        <taxon>Pezizomycotina</taxon>
        <taxon>Sordariomycetes</taxon>
        <taxon>Hypocreomycetidae</taxon>
        <taxon>Hypocreales</taxon>
        <taxon>Bionectriaceae</taxon>
        <taxon>Emericellopsis</taxon>
    </lineage>
</organism>
<comment type="similarity">
    <text evidence="2 9">Belongs to the copper/topaquinone oxidase family.</text>
</comment>
<evidence type="ECO:0000256" key="3">
    <source>
        <dbReference type="ARBA" id="ARBA00022723"/>
    </source>
</evidence>
<evidence type="ECO:0000259" key="13">
    <source>
        <dbReference type="Pfam" id="PF09248"/>
    </source>
</evidence>
<evidence type="ECO:0000259" key="12">
    <source>
        <dbReference type="Pfam" id="PF02727"/>
    </source>
</evidence>
<dbReference type="OrthoDB" id="3341590at2759"/>
<evidence type="ECO:0000256" key="10">
    <source>
        <dbReference type="SAM" id="SignalP"/>
    </source>
</evidence>
<evidence type="ECO:0000256" key="7">
    <source>
        <dbReference type="PIRSR" id="PIRSR600269-50"/>
    </source>
</evidence>
<dbReference type="FunFam" id="3.10.450.40:FF:000018">
    <property type="entry name" value="Amine oxidase"/>
    <property type="match status" value="1"/>
</dbReference>
<dbReference type="Pfam" id="PF09248">
    <property type="entry name" value="DUF1965"/>
    <property type="match status" value="1"/>
</dbReference>
<dbReference type="GeneID" id="70292466"/>
<evidence type="ECO:0000313" key="15">
    <source>
        <dbReference type="Proteomes" id="UP000887229"/>
    </source>
</evidence>
<feature type="modified residue" description="2',4',5'-topaquinone" evidence="8">
    <location>
        <position position="481"/>
    </location>
</feature>
<dbReference type="GO" id="GO:0009308">
    <property type="term" value="P:amine metabolic process"/>
    <property type="evidence" value="ECO:0007669"/>
    <property type="project" value="UniProtKB-UniRule"/>
</dbReference>
<name>A0A9P7ZFR1_9HYPO</name>
<dbReference type="InterPro" id="IPR015328">
    <property type="entry name" value="DUF1965"/>
</dbReference>
<dbReference type="InterPro" id="IPR015800">
    <property type="entry name" value="Cu_amine_oxidase_N2"/>
</dbReference>
<feature type="chain" id="PRO_5040429869" description="Amine oxidase" evidence="10">
    <location>
        <begin position="21"/>
        <end position="800"/>
    </location>
</feature>
<gene>
    <name evidence="14" type="ORF">F5Z01DRAFT_627886</name>
</gene>
<proteinExistence type="inferred from homology"/>
<dbReference type="RefSeq" id="XP_046115212.1">
    <property type="nucleotide sequence ID" value="XM_046261563.1"/>
</dbReference>
<dbReference type="Proteomes" id="UP000887229">
    <property type="component" value="Unassembled WGS sequence"/>
</dbReference>
<feature type="domain" description="Copper amine oxidase N2-terminal" evidence="12">
    <location>
        <begin position="78"/>
        <end position="156"/>
    </location>
</feature>
<dbReference type="InterPro" id="IPR000269">
    <property type="entry name" value="Cu_amine_oxidase"/>
</dbReference>
<comment type="cofactor">
    <cofactor evidence="9">
        <name>Cu cation</name>
        <dbReference type="ChEBI" id="CHEBI:23378"/>
    </cofactor>
    <text evidence="9">Contains 1 topaquinone per subunit.</text>
</comment>
<dbReference type="PANTHER" id="PTHR10638">
    <property type="entry name" value="COPPER AMINE OXIDASE"/>
    <property type="match status" value="1"/>
</dbReference>
<dbReference type="PRINTS" id="PR00766">
    <property type="entry name" value="CUDAOXIDASE"/>
</dbReference>
<dbReference type="InterPro" id="IPR016182">
    <property type="entry name" value="Cu_amine_oxidase_N-reg"/>
</dbReference>
<evidence type="ECO:0000256" key="6">
    <source>
        <dbReference type="ARBA" id="ARBA00023008"/>
    </source>
</evidence>
<dbReference type="GO" id="GO:0048038">
    <property type="term" value="F:quinone binding"/>
    <property type="evidence" value="ECO:0007669"/>
    <property type="project" value="InterPro"/>
</dbReference>
<reference evidence="14" key="1">
    <citation type="journal article" date="2021" name="IMA Fungus">
        <title>Genomic characterization of three marine fungi, including Emericellopsis atlantica sp. nov. with signatures of a generalist lifestyle and marine biomass degradation.</title>
        <authorList>
            <person name="Hagestad O.C."/>
            <person name="Hou L."/>
            <person name="Andersen J.H."/>
            <person name="Hansen E.H."/>
            <person name="Altermark B."/>
            <person name="Li C."/>
            <person name="Kuhnert E."/>
            <person name="Cox R.J."/>
            <person name="Crous P.W."/>
            <person name="Spatafora J.W."/>
            <person name="Lail K."/>
            <person name="Amirebrahimi M."/>
            <person name="Lipzen A."/>
            <person name="Pangilinan J."/>
            <person name="Andreopoulos W."/>
            <person name="Hayes R.D."/>
            <person name="Ng V."/>
            <person name="Grigoriev I.V."/>
            <person name="Jackson S.A."/>
            <person name="Sutton T.D.S."/>
            <person name="Dobson A.D.W."/>
            <person name="Rama T."/>
        </authorList>
    </citation>
    <scope>NUCLEOTIDE SEQUENCE</scope>
    <source>
        <strain evidence="14">TS7</strain>
    </source>
</reference>
<comment type="caution">
    <text evidence="14">The sequence shown here is derived from an EMBL/GenBank/DDBJ whole genome shotgun (WGS) entry which is preliminary data.</text>
</comment>
<dbReference type="EMBL" id="MU251269">
    <property type="protein sequence ID" value="KAG9251288.1"/>
    <property type="molecule type" value="Genomic_DNA"/>
</dbReference>
<keyword evidence="10" id="KW-0732">Signal</keyword>
<dbReference type="SUPFAM" id="SSF54416">
    <property type="entry name" value="Amine oxidase N-terminal region"/>
    <property type="match status" value="2"/>
</dbReference>
<dbReference type="Pfam" id="PF01179">
    <property type="entry name" value="Cu_amine_oxid"/>
    <property type="match status" value="1"/>
</dbReference>
<feature type="active site" description="Proton acceptor" evidence="7">
    <location>
        <position position="400"/>
    </location>
</feature>
<dbReference type="InterPro" id="IPR015798">
    <property type="entry name" value="Cu_amine_oxidase_C"/>
</dbReference>
<evidence type="ECO:0000256" key="5">
    <source>
        <dbReference type="ARBA" id="ARBA00023002"/>
    </source>
</evidence>
<feature type="domain" description="DUF1965" evidence="13">
    <location>
        <begin position="248"/>
        <end position="315"/>
    </location>
</feature>
<dbReference type="GO" id="GO:0008131">
    <property type="term" value="F:primary methylamine oxidase activity"/>
    <property type="evidence" value="ECO:0007669"/>
    <property type="project" value="InterPro"/>
</dbReference>
<feature type="signal peptide" evidence="10">
    <location>
        <begin position="1"/>
        <end position="20"/>
    </location>
</feature>
<evidence type="ECO:0000256" key="4">
    <source>
        <dbReference type="ARBA" id="ARBA00022772"/>
    </source>
</evidence>
<dbReference type="InterPro" id="IPR036460">
    <property type="entry name" value="Cu_amine_oxidase_C_sf"/>
</dbReference>
<accession>A0A9P7ZFR1</accession>
<evidence type="ECO:0000256" key="8">
    <source>
        <dbReference type="PIRSR" id="PIRSR600269-51"/>
    </source>
</evidence>
<evidence type="ECO:0000256" key="9">
    <source>
        <dbReference type="RuleBase" id="RU000672"/>
    </source>
</evidence>
<feature type="active site" description="Schiff-base intermediate with substrate; via topaquinone" evidence="7">
    <location>
        <position position="481"/>
    </location>
</feature>
<keyword evidence="4 7" id="KW-0801">TPQ</keyword>
<sequence length="800" mass="89575">MRFIICWELCLLAISPYVAARPGLPGPAARVHSLRHPAQRHDGNGASKHACEPPENVAISAPKRNIFQTLTEQEYADVTAYLHEQKELNLTAIVNSTSWDNVIVTMDVLQPNKTDALVYLDQDGPPPPRFARATLQFNSQEQPYLQEYMVGPLPLSDSTAHYEELNYMFTSGRGRTNVYNADGEAIALFNLEVGKDIKDITQRLLNGTATGAEDDNLLIAGSDPLMHIGDRVYQWNEFYSAHTGEFFSETVLPTSLQFKVDLTGRDPSKWSVVGWYYDGHYWPSTAEFKKGVESLKRTPGPVVDGPWTSTDHAGESLPRDNLYPPVSVQPDGPRFGVDMKENYVEWMDFTFYISNHKDVGMQLHDIRYKGERLVYELGLQEAMAHYASLDPLHANSAYLDTGYGIGTSQWNLVDGFDCPSHATYLNTTFYISETTYVHPNSLCLFEYDTGYPIQRHLTGTYVSATKNIAFIVRAVSTVGNYDYLFEYGFHYDGSITATVRASGYIQGAFWSGDDGYGFHIYDNLSGSMHDHVINFKLDLDIKGRNNSLLKSEFVPKTQVYPWSEGRSINTMQVEHTYITNEDDAKITWSKNGAASYAVVNKDALNKYGEAPGYRIFPNSGSTAYLTVQSSSALGNSINWATHNLYALQHHDTEPKSAYAFNSHDPHNPTVDFNEFFNGESLEQEDIVLTFLIRYFNLGTHHLPNTADLPNTVTTTAMSSIAIAPQNYFAGDVSRRTIHGVRLSFDETSTITEKNIFGTQQPMCMYDLKKAAPDLDTFVGELQIPKFPWNPSGSLQTNPGG</sequence>
<dbReference type="GO" id="GO:0005886">
    <property type="term" value="C:plasma membrane"/>
    <property type="evidence" value="ECO:0007669"/>
    <property type="project" value="TreeGrafter"/>
</dbReference>
<comment type="PTM">
    <text evidence="8 9">Topaquinone (TPQ) is generated by copper-dependent autoxidation of a specific tyrosyl residue.</text>
</comment>
<comment type="cofactor">
    <cofactor evidence="1">
        <name>Cu cation</name>
        <dbReference type="ChEBI" id="CHEBI:23378"/>
    </cofactor>
</comment>
<protein>
    <recommendedName>
        <fullName evidence="9">Amine oxidase</fullName>
        <ecNumber evidence="9">1.4.3.-</ecNumber>
    </recommendedName>
</protein>
<evidence type="ECO:0000313" key="14">
    <source>
        <dbReference type="EMBL" id="KAG9251288.1"/>
    </source>
</evidence>
<dbReference type="Gene3D" id="2.70.98.20">
    <property type="entry name" value="Copper amine oxidase, catalytic domain"/>
    <property type="match status" value="1"/>
</dbReference>
<feature type="domain" description="Copper amine oxidase catalytic" evidence="11">
    <location>
        <begin position="326"/>
        <end position="733"/>
    </location>
</feature>
<evidence type="ECO:0000259" key="11">
    <source>
        <dbReference type="Pfam" id="PF01179"/>
    </source>
</evidence>
<keyword evidence="6 9" id="KW-0186">Copper</keyword>
<dbReference type="Pfam" id="PF02727">
    <property type="entry name" value="Cu_amine_oxidN2"/>
    <property type="match status" value="1"/>
</dbReference>
<dbReference type="PANTHER" id="PTHR10638:SF20">
    <property type="entry name" value="AMINE OXIDASE"/>
    <property type="match status" value="1"/>
</dbReference>
<evidence type="ECO:0000256" key="1">
    <source>
        <dbReference type="ARBA" id="ARBA00001935"/>
    </source>
</evidence>
<dbReference type="GO" id="GO:0005507">
    <property type="term" value="F:copper ion binding"/>
    <property type="evidence" value="ECO:0007669"/>
    <property type="project" value="InterPro"/>
</dbReference>
<dbReference type="AlphaFoldDB" id="A0A9P7ZFR1"/>
<keyword evidence="15" id="KW-1185">Reference proteome</keyword>
<evidence type="ECO:0000256" key="2">
    <source>
        <dbReference type="ARBA" id="ARBA00007983"/>
    </source>
</evidence>
<dbReference type="Gene3D" id="3.10.450.40">
    <property type="match status" value="2"/>
</dbReference>